<evidence type="ECO:0000313" key="3">
    <source>
        <dbReference type="Proteomes" id="UP000039865"/>
    </source>
</evidence>
<dbReference type="PANTHER" id="PTHR32015">
    <property type="entry name" value="FASTING INDUCED LIPASE"/>
    <property type="match status" value="1"/>
</dbReference>
<dbReference type="GO" id="GO:0016042">
    <property type="term" value="P:lipid catabolic process"/>
    <property type="evidence" value="ECO:0007669"/>
    <property type="project" value="InterPro"/>
</dbReference>
<proteinExistence type="predicted"/>
<dbReference type="GO" id="GO:0016298">
    <property type="term" value="F:lipase activity"/>
    <property type="evidence" value="ECO:0007669"/>
    <property type="project" value="TreeGrafter"/>
</dbReference>
<sequence>MPSQKNILIFSALSCLLNVAQADLDRGLTTHFKDWLNANGYGKYGFDRSELVGGSFGGKESDDDSVTHFPIVYFHGNSDVAVGTDGEFNGFTKSIEYFMSKGYKKSELYITTWGPANKDKASDQTHSQEYLEYLRAFTEAVLAYTGSSKINAMGHSMGVTLARRIIKGGKVNAASNPFNLGVSLANKVDTFIGIAGGNYGLTACYVAPIIQTCNSLNGFYPGYAIGPFGLSSYLQELNDDSIQEGSYTFGLMSSYDDLIGAGDIVWGRYTSKWPTMTDSKVYDSSEYTHMKLKELTVETQYQLITNHKFGHANDSNESLFLQ</sequence>
<protein>
    <submittedName>
        <fullName evidence="2">Lipase</fullName>
    </submittedName>
</protein>
<dbReference type="OMA" id="EPVIFIH"/>
<reference evidence="2 3" key="1">
    <citation type="submission" date="2014-06" db="EMBL/GenBank/DDBJ databases">
        <authorList>
            <person name="Swart Estienne"/>
        </authorList>
    </citation>
    <scope>NUCLEOTIDE SEQUENCE [LARGE SCALE GENOMIC DNA]</scope>
    <source>
        <strain evidence="2 3">130c</strain>
    </source>
</reference>
<evidence type="ECO:0000256" key="1">
    <source>
        <dbReference type="SAM" id="SignalP"/>
    </source>
</evidence>
<feature type="signal peptide" evidence="1">
    <location>
        <begin position="1"/>
        <end position="22"/>
    </location>
</feature>
<dbReference type="AlphaFoldDB" id="A0A078AMM1"/>
<dbReference type="PANTHER" id="PTHR32015:SF1">
    <property type="entry name" value="LIPASE"/>
    <property type="match status" value="1"/>
</dbReference>
<dbReference type="InParanoid" id="A0A078AMM1"/>
<keyword evidence="3" id="KW-1185">Reference proteome</keyword>
<dbReference type="InterPro" id="IPR002918">
    <property type="entry name" value="Lipase_EstA/Esterase_EstB"/>
</dbReference>
<name>A0A078AMM1_STYLE</name>
<keyword evidence="1" id="KW-0732">Signal</keyword>
<evidence type="ECO:0000313" key="2">
    <source>
        <dbReference type="EMBL" id="CDW83166.1"/>
    </source>
</evidence>
<dbReference type="Proteomes" id="UP000039865">
    <property type="component" value="Unassembled WGS sequence"/>
</dbReference>
<dbReference type="Gene3D" id="3.40.50.1820">
    <property type="entry name" value="alpha/beta hydrolase"/>
    <property type="match status" value="1"/>
</dbReference>
<feature type="chain" id="PRO_5001729607" evidence="1">
    <location>
        <begin position="23"/>
        <end position="322"/>
    </location>
</feature>
<dbReference type="OrthoDB" id="5859056at2759"/>
<dbReference type="SUPFAM" id="SSF53474">
    <property type="entry name" value="alpha/beta-Hydrolases"/>
    <property type="match status" value="1"/>
</dbReference>
<accession>A0A078AMM1</accession>
<gene>
    <name evidence="2" type="primary">Contig5597.g5992</name>
    <name evidence="2" type="ORF">STYLEM_12207</name>
</gene>
<dbReference type="InterPro" id="IPR029058">
    <property type="entry name" value="AB_hydrolase_fold"/>
</dbReference>
<dbReference type="Pfam" id="PF01674">
    <property type="entry name" value="Lipase_2"/>
    <property type="match status" value="1"/>
</dbReference>
<organism evidence="2 3">
    <name type="scientific">Stylonychia lemnae</name>
    <name type="common">Ciliate</name>
    <dbReference type="NCBI Taxonomy" id="5949"/>
    <lineage>
        <taxon>Eukaryota</taxon>
        <taxon>Sar</taxon>
        <taxon>Alveolata</taxon>
        <taxon>Ciliophora</taxon>
        <taxon>Intramacronucleata</taxon>
        <taxon>Spirotrichea</taxon>
        <taxon>Stichotrichia</taxon>
        <taxon>Sporadotrichida</taxon>
        <taxon>Oxytrichidae</taxon>
        <taxon>Stylonychinae</taxon>
        <taxon>Stylonychia</taxon>
    </lineage>
</organism>
<dbReference type="EMBL" id="CCKQ01011592">
    <property type="protein sequence ID" value="CDW83166.1"/>
    <property type="molecule type" value="Genomic_DNA"/>
</dbReference>